<feature type="transmembrane region" description="Helical" evidence="1">
    <location>
        <begin position="31"/>
        <end position="51"/>
    </location>
</feature>
<dbReference type="InterPro" id="IPR043968">
    <property type="entry name" value="SGNH"/>
</dbReference>
<feature type="transmembrane region" description="Helical" evidence="1">
    <location>
        <begin position="342"/>
        <end position="360"/>
    </location>
</feature>
<feature type="domain" description="Acyltransferase 3" evidence="2">
    <location>
        <begin position="5"/>
        <end position="324"/>
    </location>
</feature>
<keyword evidence="1" id="KW-1133">Transmembrane helix</keyword>
<dbReference type="PANTHER" id="PTHR23028:SF53">
    <property type="entry name" value="ACYL_TRANSF_3 DOMAIN-CONTAINING PROTEIN"/>
    <property type="match status" value="1"/>
</dbReference>
<dbReference type="EMBL" id="CP103416">
    <property type="protein sequence ID" value="UVW35819.1"/>
    <property type="molecule type" value="Genomic_DNA"/>
</dbReference>
<feature type="transmembrane region" description="Helical" evidence="1">
    <location>
        <begin position="241"/>
        <end position="260"/>
    </location>
</feature>
<keyword evidence="1" id="KW-0472">Membrane</keyword>
<evidence type="ECO:0000256" key="1">
    <source>
        <dbReference type="SAM" id="Phobius"/>
    </source>
</evidence>
<dbReference type="InterPro" id="IPR002656">
    <property type="entry name" value="Acyl_transf_3_dom"/>
</dbReference>
<keyword evidence="4" id="KW-0808">Transferase</keyword>
<gene>
    <name evidence="4" type="ORF">NYF23_04200</name>
</gene>
<dbReference type="PANTHER" id="PTHR23028">
    <property type="entry name" value="ACETYLTRANSFERASE"/>
    <property type="match status" value="1"/>
</dbReference>
<feature type="transmembrane region" description="Helical" evidence="1">
    <location>
        <begin position="7"/>
        <end position="25"/>
    </location>
</feature>
<feature type="transmembrane region" description="Helical" evidence="1">
    <location>
        <begin position="304"/>
        <end position="322"/>
    </location>
</feature>
<sequence length="643" mass="73083">MKYRAEIDGLRALAVVPVILFHAGFELFSGGFVGVDVFFVISGYLITTILIEDIENKQFSIVNFYERRARRILPALFFVMLVCIPFAWMWMLPNQMKDFSQSLVAVSLFASNILFWRESGYFDAAAEEKPLLHTWSLAVEEQYYVLFPIFLILAWRFGKNRVFWMIVVMAAVSLLLSEWGWRNKATANFYLAPTRAWELFSGSIAAFIVQKQGVQRNNLLALVGLAAIIFSIFFYDETTPFPSVYALVPVIGVVMLVLYAEKATFAAKLLSMRGIVGIGLISYSAYLWHQPLFAFARIESVSEPSLLLMAILAVSSLFLAYLSWRYIETPFRNNRGVGSAKILVYSSFGLLLFASFGFVGNKQEGFALQRYDRDYLIKTDINFLRSKRYPKLGNLNLSPTWALLGDSHADSLQEAFSKMLTQHNKSALVLTEAGCPPSLNLWRHDMDYKMRCHDNYLGAIDKIKDASIQHVLISARYALYINSTRFDNTIGGIEKGRSKEVIYDLIDYKDTLRAADERAHAIENELVSYVVKLVDEGINVYILESIPEFGWNVSEQLSASLPTNIPRSAFDERVESLQSLYRRFSNIHNVTLLSTDGFFCNEIECISTVDGIPLFYDSNHLSNFGADSLLDYFESNLMKNINE</sequence>
<dbReference type="Pfam" id="PF19040">
    <property type="entry name" value="SGNH"/>
    <property type="match status" value="1"/>
</dbReference>
<evidence type="ECO:0000259" key="2">
    <source>
        <dbReference type="Pfam" id="PF01757"/>
    </source>
</evidence>
<feature type="domain" description="SGNH" evidence="3">
    <location>
        <begin position="398"/>
        <end position="634"/>
    </location>
</feature>
<keyword evidence="5" id="KW-1185">Reference proteome</keyword>
<keyword evidence="1" id="KW-0812">Transmembrane</keyword>
<name>A0ABY5TUG4_9GAMM</name>
<feature type="transmembrane region" description="Helical" evidence="1">
    <location>
        <begin position="272"/>
        <end position="289"/>
    </location>
</feature>
<feature type="transmembrane region" description="Helical" evidence="1">
    <location>
        <begin position="72"/>
        <end position="93"/>
    </location>
</feature>
<proteinExistence type="predicted"/>
<dbReference type="InterPro" id="IPR050879">
    <property type="entry name" value="Acyltransferase_3"/>
</dbReference>
<feature type="transmembrane region" description="Helical" evidence="1">
    <location>
        <begin position="219"/>
        <end position="235"/>
    </location>
</feature>
<accession>A0ABY5TUG4</accession>
<organism evidence="4 5">
    <name type="scientific">SAR92 clade bacterium H455</name>
    <dbReference type="NCBI Taxonomy" id="2974818"/>
    <lineage>
        <taxon>Bacteria</taxon>
        <taxon>Pseudomonadati</taxon>
        <taxon>Pseudomonadota</taxon>
        <taxon>Gammaproteobacteria</taxon>
        <taxon>Cellvibrionales</taxon>
        <taxon>Porticoccaceae</taxon>
        <taxon>SAR92 clade</taxon>
    </lineage>
</organism>
<evidence type="ECO:0000259" key="3">
    <source>
        <dbReference type="Pfam" id="PF19040"/>
    </source>
</evidence>
<keyword evidence="4" id="KW-0012">Acyltransferase</keyword>
<dbReference type="GO" id="GO:0016746">
    <property type="term" value="F:acyltransferase activity"/>
    <property type="evidence" value="ECO:0007669"/>
    <property type="project" value="UniProtKB-KW"/>
</dbReference>
<dbReference type="Pfam" id="PF01757">
    <property type="entry name" value="Acyl_transf_3"/>
    <property type="match status" value="1"/>
</dbReference>
<protein>
    <submittedName>
        <fullName evidence="4">Acyltransferase</fullName>
    </submittedName>
</protein>
<reference evidence="4" key="1">
    <citation type="submission" date="2022-08" db="EMBL/GenBank/DDBJ databases">
        <title>Catabolic pathway analysis in culturable SAR92 clade bacteria reveals their overlooked roles in DMSP degradation in coastal seas.</title>
        <authorList>
            <person name="He X."/>
            <person name="Zhang X."/>
            <person name="Zhang Y."/>
        </authorList>
    </citation>
    <scope>NUCLEOTIDE SEQUENCE</scope>
    <source>
        <strain evidence="4">H455</strain>
    </source>
</reference>
<evidence type="ECO:0000313" key="5">
    <source>
        <dbReference type="Proteomes" id="UP001059934"/>
    </source>
</evidence>
<feature type="transmembrane region" description="Helical" evidence="1">
    <location>
        <begin position="163"/>
        <end position="181"/>
    </location>
</feature>
<evidence type="ECO:0000313" key="4">
    <source>
        <dbReference type="EMBL" id="UVW35819.1"/>
    </source>
</evidence>
<dbReference type="Proteomes" id="UP001059934">
    <property type="component" value="Chromosome"/>
</dbReference>